<reference evidence="8 9" key="2">
    <citation type="submission" date="2020-05" db="EMBL/GenBank/DDBJ databases">
        <title>Identification and distribution of gene clusters putatively required for synthesis of sphingolipid metabolism inhibitors in phylogenetically diverse species of the filamentous fungus Fusarium.</title>
        <authorList>
            <person name="Kim H.-S."/>
            <person name="Busman M."/>
            <person name="Brown D.W."/>
            <person name="Divon H."/>
            <person name="Uhlig S."/>
            <person name="Proctor R.H."/>
        </authorList>
    </citation>
    <scope>NUCLEOTIDE SEQUENCE [LARGE SCALE GENOMIC DNA]</scope>
    <source>
        <strain evidence="8 9">NRRL 25331</strain>
    </source>
</reference>
<evidence type="ECO:0000256" key="6">
    <source>
        <dbReference type="ARBA" id="ARBA00023033"/>
    </source>
</evidence>
<comment type="similarity">
    <text evidence="2">Belongs to the paxM FAD-dependent monooxygenase family.</text>
</comment>
<dbReference type="GO" id="GO:0004497">
    <property type="term" value="F:monooxygenase activity"/>
    <property type="evidence" value="ECO:0007669"/>
    <property type="project" value="UniProtKB-KW"/>
</dbReference>
<proteinExistence type="inferred from homology"/>
<evidence type="ECO:0000313" key="8">
    <source>
        <dbReference type="EMBL" id="KAF5685819.1"/>
    </source>
</evidence>
<protein>
    <submittedName>
        <fullName evidence="8">Salicylate hydroxylase</fullName>
    </submittedName>
</protein>
<keyword evidence="6" id="KW-0503">Monooxygenase</keyword>
<organism evidence="8 9">
    <name type="scientific">Fusarium circinatum</name>
    <name type="common">Pitch canker fungus</name>
    <name type="synonym">Gibberella circinata</name>
    <dbReference type="NCBI Taxonomy" id="48490"/>
    <lineage>
        <taxon>Eukaryota</taxon>
        <taxon>Fungi</taxon>
        <taxon>Dikarya</taxon>
        <taxon>Ascomycota</taxon>
        <taxon>Pezizomycotina</taxon>
        <taxon>Sordariomycetes</taxon>
        <taxon>Hypocreomycetidae</taxon>
        <taxon>Hypocreales</taxon>
        <taxon>Nectriaceae</taxon>
        <taxon>Fusarium</taxon>
        <taxon>Fusarium fujikuroi species complex</taxon>
    </lineage>
</organism>
<sequence>MTVKNTTNGNSNGNIKAAIIGGGPGGLGAAIALAKLSFVDWTLYEKKPEISETGGGISLQLHTWKMLEWNGSSKNIKPSDLFRSPDGISGQQRNGRTGELIEQSYHPETTPIHWRSGRQRRAKLQAALLKEVDESKIKLSKKLVGIEKLPSGRVIIRFEDGFTDEVDLLIAADGIRSSAYRTIISKADVKALGTIPQASTFWQNLGGRYVFTSPLGDDDFEVTARLSRSSEGQDQVSWGRPFDFSTLVHEYDGFCEPVRQVVRLAAKGETQEFALFSGPRLDRVVALDSVALIGDASHPLSGAFGAGAGFALEDVYTLTKTLEWAWTRGRGIKAALELYDRIRSPHYHDLYNVLDWYAGIGKEIAAEGLSVDDEIEAKVRRTKGKKSSWMYDYDIQTVVDDVLDSLHSKEN</sequence>
<feature type="domain" description="FAD-binding" evidence="7">
    <location>
        <begin position="16"/>
        <end position="349"/>
    </location>
</feature>
<evidence type="ECO:0000256" key="4">
    <source>
        <dbReference type="ARBA" id="ARBA00022827"/>
    </source>
</evidence>
<evidence type="ECO:0000256" key="2">
    <source>
        <dbReference type="ARBA" id="ARBA00007992"/>
    </source>
</evidence>
<dbReference type="AlphaFoldDB" id="A0A8H5X9A3"/>
<keyword evidence="3" id="KW-0285">Flavoprotein</keyword>
<dbReference type="PANTHER" id="PTHR46720">
    <property type="entry name" value="HYDROXYLASE, PUTATIVE (AFU_ORTHOLOGUE AFUA_3G01460)-RELATED"/>
    <property type="match status" value="1"/>
</dbReference>
<evidence type="ECO:0000313" key="9">
    <source>
        <dbReference type="Proteomes" id="UP000572754"/>
    </source>
</evidence>
<evidence type="ECO:0000256" key="1">
    <source>
        <dbReference type="ARBA" id="ARBA00001974"/>
    </source>
</evidence>
<dbReference type="InterPro" id="IPR051104">
    <property type="entry name" value="FAD_monoxygenase"/>
</dbReference>
<dbReference type="GO" id="GO:0071949">
    <property type="term" value="F:FAD binding"/>
    <property type="evidence" value="ECO:0007669"/>
    <property type="project" value="InterPro"/>
</dbReference>
<evidence type="ECO:0000256" key="5">
    <source>
        <dbReference type="ARBA" id="ARBA00023002"/>
    </source>
</evidence>
<gene>
    <name evidence="8" type="ORF">FCIRC_3309</name>
</gene>
<dbReference type="Proteomes" id="UP000572754">
    <property type="component" value="Unassembled WGS sequence"/>
</dbReference>
<dbReference type="GO" id="GO:0044550">
    <property type="term" value="P:secondary metabolite biosynthetic process"/>
    <property type="evidence" value="ECO:0007669"/>
    <property type="project" value="TreeGrafter"/>
</dbReference>
<dbReference type="PANTHER" id="PTHR46720:SF3">
    <property type="entry name" value="FAD-BINDING DOMAIN-CONTAINING PROTEIN-RELATED"/>
    <property type="match status" value="1"/>
</dbReference>
<evidence type="ECO:0000259" key="7">
    <source>
        <dbReference type="Pfam" id="PF01494"/>
    </source>
</evidence>
<comment type="cofactor">
    <cofactor evidence="1">
        <name>FAD</name>
        <dbReference type="ChEBI" id="CHEBI:57692"/>
    </cofactor>
</comment>
<dbReference type="PRINTS" id="PR00420">
    <property type="entry name" value="RNGMNOXGNASE"/>
</dbReference>
<keyword evidence="5" id="KW-0560">Oxidoreductase</keyword>
<evidence type="ECO:0000256" key="3">
    <source>
        <dbReference type="ARBA" id="ARBA00022630"/>
    </source>
</evidence>
<dbReference type="InterPro" id="IPR002938">
    <property type="entry name" value="FAD-bd"/>
</dbReference>
<dbReference type="EMBL" id="JAAQPE010000100">
    <property type="protein sequence ID" value="KAF5685819.1"/>
    <property type="molecule type" value="Genomic_DNA"/>
</dbReference>
<keyword evidence="4" id="KW-0274">FAD</keyword>
<dbReference type="Gene3D" id="3.50.50.60">
    <property type="entry name" value="FAD/NAD(P)-binding domain"/>
    <property type="match status" value="1"/>
</dbReference>
<dbReference type="Pfam" id="PF01494">
    <property type="entry name" value="FAD_binding_3"/>
    <property type="match status" value="1"/>
</dbReference>
<dbReference type="InterPro" id="IPR036188">
    <property type="entry name" value="FAD/NAD-bd_sf"/>
</dbReference>
<keyword evidence="9" id="KW-1185">Reference proteome</keyword>
<comment type="caution">
    <text evidence="8">The sequence shown here is derived from an EMBL/GenBank/DDBJ whole genome shotgun (WGS) entry which is preliminary data.</text>
</comment>
<dbReference type="SUPFAM" id="SSF51905">
    <property type="entry name" value="FAD/NAD(P)-binding domain"/>
    <property type="match status" value="1"/>
</dbReference>
<name>A0A8H5X9A3_FUSCI</name>
<accession>A0A8H5X9A3</accession>
<reference evidence="9" key="1">
    <citation type="journal article" date="2020" name="BMC Genomics">
        <title>Correction to: Identification and distribution of gene clusters required for synthesis of sphingolipid metabolism inhibitors in diverse species of the filamentous fungus Fusarium.</title>
        <authorList>
            <person name="Kim H.S."/>
            <person name="Lohmar J.M."/>
            <person name="Busman M."/>
            <person name="Brown D.W."/>
            <person name="Naumann T.A."/>
            <person name="Divon H.H."/>
            <person name="Lysoe E."/>
            <person name="Uhlig S."/>
            <person name="Proctor R.H."/>
        </authorList>
    </citation>
    <scope>NUCLEOTIDE SEQUENCE [LARGE SCALE GENOMIC DNA]</scope>
    <source>
        <strain evidence="9">NRRL 25331</strain>
    </source>
</reference>